<feature type="repeat" description="ANK" evidence="1">
    <location>
        <begin position="91"/>
        <end position="123"/>
    </location>
</feature>
<dbReference type="PROSITE" id="PS50088">
    <property type="entry name" value="ANK_REPEAT"/>
    <property type="match status" value="2"/>
</dbReference>
<dbReference type="PANTHER" id="PTHR46899:SF3">
    <property type="entry name" value="PROTEIN PHOSPHATASE 1 REGULATORY SUBUNIT 27"/>
    <property type="match status" value="1"/>
</dbReference>
<comment type="caution">
    <text evidence="3">The sequence shown here is derived from an EMBL/GenBank/DDBJ whole genome shotgun (WGS) entry which is preliminary data.</text>
</comment>
<evidence type="ECO:0000313" key="4">
    <source>
        <dbReference type="Proteomes" id="UP000275408"/>
    </source>
</evidence>
<keyword evidence="4" id="KW-1185">Reference proteome</keyword>
<feature type="compositionally biased region" description="Basic and acidic residues" evidence="2">
    <location>
        <begin position="32"/>
        <end position="41"/>
    </location>
</feature>
<dbReference type="SUPFAM" id="SSF48403">
    <property type="entry name" value="Ankyrin repeat"/>
    <property type="match status" value="1"/>
</dbReference>
<keyword evidence="1" id="KW-0040">ANK repeat</keyword>
<dbReference type="Gene3D" id="1.25.40.20">
    <property type="entry name" value="Ankyrin repeat-containing domain"/>
    <property type="match status" value="1"/>
</dbReference>
<dbReference type="InterPro" id="IPR002110">
    <property type="entry name" value="Ankyrin_rpt"/>
</dbReference>
<dbReference type="AlphaFoldDB" id="A0A3M6V5K0"/>
<feature type="region of interest" description="Disordered" evidence="2">
    <location>
        <begin position="25"/>
        <end position="60"/>
    </location>
</feature>
<dbReference type="InterPro" id="IPR053080">
    <property type="entry name" value="PP1_regulatory_subunit_27"/>
</dbReference>
<dbReference type="EMBL" id="RCHS01000074">
    <property type="protein sequence ID" value="RMX61159.1"/>
    <property type="molecule type" value="Genomic_DNA"/>
</dbReference>
<accession>A0A3M6V5K0</accession>
<organism evidence="3 4">
    <name type="scientific">Pocillopora damicornis</name>
    <name type="common">Cauliflower coral</name>
    <name type="synonym">Millepora damicornis</name>
    <dbReference type="NCBI Taxonomy" id="46731"/>
    <lineage>
        <taxon>Eukaryota</taxon>
        <taxon>Metazoa</taxon>
        <taxon>Cnidaria</taxon>
        <taxon>Anthozoa</taxon>
        <taxon>Hexacorallia</taxon>
        <taxon>Scleractinia</taxon>
        <taxon>Astrocoeniina</taxon>
        <taxon>Pocilloporidae</taxon>
        <taxon>Pocillopora</taxon>
    </lineage>
</organism>
<dbReference type="OMA" id="XDIVECE"/>
<dbReference type="PANTHER" id="PTHR46899">
    <property type="entry name" value="PROTEIN PHOSPHATASE 1 REGULATORY SUBUNIT 27"/>
    <property type="match status" value="1"/>
</dbReference>
<protein>
    <submittedName>
        <fullName evidence="3">Uncharacterized protein</fullName>
    </submittedName>
</protein>
<dbReference type="Proteomes" id="UP000275408">
    <property type="component" value="Unassembled WGS sequence"/>
</dbReference>
<reference evidence="3 4" key="1">
    <citation type="journal article" date="2018" name="Sci. Rep.">
        <title>Comparative analysis of the Pocillopora damicornis genome highlights role of immune system in coral evolution.</title>
        <authorList>
            <person name="Cunning R."/>
            <person name="Bay R.A."/>
            <person name="Gillette P."/>
            <person name="Baker A.C."/>
            <person name="Traylor-Knowles N."/>
        </authorList>
    </citation>
    <scope>NUCLEOTIDE SEQUENCE [LARGE SCALE GENOMIC DNA]</scope>
    <source>
        <strain evidence="3">RSMAS</strain>
        <tissue evidence="3">Whole animal</tissue>
    </source>
</reference>
<name>A0A3M6V5K0_POCDA</name>
<dbReference type="Pfam" id="PF13637">
    <property type="entry name" value="Ank_4"/>
    <property type="match status" value="1"/>
</dbReference>
<feature type="repeat" description="ANK" evidence="1">
    <location>
        <begin position="58"/>
        <end position="90"/>
    </location>
</feature>
<evidence type="ECO:0000256" key="1">
    <source>
        <dbReference type="PROSITE-ProRule" id="PRU00023"/>
    </source>
</evidence>
<evidence type="ECO:0000313" key="3">
    <source>
        <dbReference type="EMBL" id="RMX61159.1"/>
    </source>
</evidence>
<evidence type="ECO:0000256" key="2">
    <source>
        <dbReference type="SAM" id="MobiDB-lite"/>
    </source>
</evidence>
<dbReference type="OrthoDB" id="5314041at2759"/>
<dbReference type="SMART" id="SM00248">
    <property type="entry name" value="ANK"/>
    <property type="match status" value="2"/>
</dbReference>
<dbReference type="PROSITE" id="PS50297">
    <property type="entry name" value="ANK_REP_REGION"/>
    <property type="match status" value="2"/>
</dbReference>
<proteinExistence type="predicted"/>
<sequence>MQRKLSLPYERLTMFRQRALTDIVEHSDEEGKDSASEEDTQKTVNRGDANKGEQKTQANFPLMHQVVMEGNSELLKELIKNGADINVLDENGWPPMHTAIRSGNTECAAILIKEGAGEFYYNKQKQDYLRRLERCQKGRKISYWR</sequence>
<gene>
    <name evidence="3" type="ORF">pdam_00005631</name>
</gene>
<dbReference type="InterPro" id="IPR036770">
    <property type="entry name" value="Ankyrin_rpt-contain_sf"/>
</dbReference>
<dbReference type="STRING" id="46731.A0A3M6V5K0"/>